<evidence type="ECO:0000256" key="5">
    <source>
        <dbReference type="ARBA" id="ARBA00023049"/>
    </source>
</evidence>
<evidence type="ECO:0000256" key="4">
    <source>
        <dbReference type="ARBA" id="ARBA00022833"/>
    </source>
</evidence>
<accession>A0A6G6WBW2</accession>
<evidence type="ECO:0000259" key="9">
    <source>
        <dbReference type="Pfam" id="PF16491"/>
    </source>
</evidence>
<name>A0A6G6WBW2_9ACTN</name>
<keyword evidence="7" id="KW-0472">Membrane</keyword>
<dbReference type="InterPro" id="IPR001915">
    <property type="entry name" value="Peptidase_M48"/>
</dbReference>
<evidence type="ECO:0000313" key="10">
    <source>
        <dbReference type="EMBL" id="QIG42530.1"/>
    </source>
</evidence>
<feature type="transmembrane region" description="Helical" evidence="7">
    <location>
        <begin position="142"/>
        <end position="164"/>
    </location>
</feature>
<evidence type="ECO:0000256" key="3">
    <source>
        <dbReference type="ARBA" id="ARBA00022801"/>
    </source>
</evidence>
<evidence type="ECO:0000256" key="2">
    <source>
        <dbReference type="ARBA" id="ARBA00022723"/>
    </source>
</evidence>
<organism evidence="10 11">
    <name type="scientific">Nocardioides anomalus</name>
    <dbReference type="NCBI Taxonomy" id="2712223"/>
    <lineage>
        <taxon>Bacteria</taxon>
        <taxon>Bacillati</taxon>
        <taxon>Actinomycetota</taxon>
        <taxon>Actinomycetes</taxon>
        <taxon>Propionibacteriales</taxon>
        <taxon>Nocardioidaceae</taxon>
        <taxon>Nocardioides</taxon>
    </lineage>
</organism>
<dbReference type="Proteomes" id="UP000502996">
    <property type="component" value="Chromosome"/>
</dbReference>
<gene>
    <name evidence="10" type="ORF">G5V58_06855</name>
</gene>
<dbReference type="PANTHER" id="PTHR10120">
    <property type="entry name" value="CAAX PRENYL PROTEASE 1"/>
    <property type="match status" value="1"/>
</dbReference>
<proteinExistence type="inferred from homology"/>
<dbReference type="AlphaFoldDB" id="A0A6G6WBW2"/>
<feature type="transmembrane region" description="Helical" evidence="7">
    <location>
        <begin position="283"/>
        <end position="305"/>
    </location>
</feature>
<evidence type="ECO:0000313" key="11">
    <source>
        <dbReference type="Proteomes" id="UP000502996"/>
    </source>
</evidence>
<sequence length="402" mass="42977">MTGRRVALLVALVGAVAFAVLAALLVPWDPVPGGPLHPPPASAYFTGAEIRRAEDYASIARLWSWSSLAVSLLVAGVLGFTRLGARAVDRVRGPWWWRVVVAVVGLALVGRVVTLPFSVLLRRHALDAGLSNQAWSAYAVDVVKGFAVDAVATSLGLLLVVAVARRWPRAWPAVAGLLLAGLVLVGSFVYPLLVEPLFNRFEPLPAGDLRTQVFALADQEGVQIDDVLVADASRRTTTLNAYVSGFGSSRRVVVYDNLVDDEDEPLVLSVVAHELAHAEHDDVLTGSLLGAAGALLGVGLLGLLLRDVADPRRVPRVLALLAVATFLASPLQNGISREIETRADADALRTTGDPASFIALQQELARRSLADPTPYRVTQFWFGSHPTVLQRIALAQRFAQDG</sequence>
<keyword evidence="3 6" id="KW-0378">Hydrolase</keyword>
<reference evidence="10 11" key="1">
    <citation type="submission" date="2020-02" db="EMBL/GenBank/DDBJ databases">
        <title>Full genome sequence of Nocardioides sp. R-3366.</title>
        <authorList>
            <person name="Im W.-T."/>
        </authorList>
    </citation>
    <scope>NUCLEOTIDE SEQUENCE [LARGE SCALE GENOMIC DNA]</scope>
    <source>
        <strain evidence="10 11">R-3366</strain>
    </source>
</reference>
<keyword evidence="1 6" id="KW-0645">Protease</keyword>
<dbReference type="InterPro" id="IPR032456">
    <property type="entry name" value="Peptidase_M48_N"/>
</dbReference>
<evidence type="ECO:0000256" key="1">
    <source>
        <dbReference type="ARBA" id="ARBA00022670"/>
    </source>
</evidence>
<dbReference type="EMBL" id="CP049257">
    <property type="protein sequence ID" value="QIG42530.1"/>
    <property type="molecule type" value="Genomic_DNA"/>
</dbReference>
<keyword evidence="7" id="KW-0812">Transmembrane</keyword>
<dbReference type="Pfam" id="PF01435">
    <property type="entry name" value="Peptidase_M48"/>
    <property type="match status" value="1"/>
</dbReference>
<evidence type="ECO:0000256" key="7">
    <source>
        <dbReference type="SAM" id="Phobius"/>
    </source>
</evidence>
<comment type="similarity">
    <text evidence="6">Belongs to the peptidase M48 family.</text>
</comment>
<dbReference type="GO" id="GO:0046872">
    <property type="term" value="F:metal ion binding"/>
    <property type="evidence" value="ECO:0007669"/>
    <property type="project" value="UniProtKB-KW"/>
</dbReference>
<comment type="cofactor">
    <cofactor evidence="6">
        <name>Zn(2+)</name>
        <dbReference type="ChEBI" id="CHEBI:29105"/>
    </cofactor>
    <text evidence="6">Binds 1 zinc ion per subunit.</text>
</comment>
<keyword evidence="4 6" id="KW-0862">Zinc</keyword>
<keyword evidence="7" id="KW-1133">Transmembrane helix</keyword>
<protein>
    <submittedName>
        <fullName evidence="10">M48 family metalloprotease</fullName>
    </submittedName>
</protein>
<feature type="transmembrane region" description="Helical" evidence="7">
    <location>
        <begin position="62"/>
        <end position="83"/>
    </location>
</feature>
<dbReference type="GO" id="GO:0006508">
    <property type="term" value="P:proteolysis"/>
    <property type="evidence" value="ECO:0007669"/>
    <property type="project" value="UniProtKB-KW"/>
</dbReference>
<feature type="transmembrane region" description="Helical" evidence="7">
    <location>
        <begin position="95"/>
        <end position="122"/>
    </location>
</feature>
<dbReference type="KEGG" id="nano:G5V58_06855"/>
<evidence type="ECO:0000256" key="6">
    <source>
        <dbReference type="RuleBase" id="RU003983"/>
    </source>
</evidence>
<dbReference type="RefSeq" id="WP_165230236.1">
    <property type="nucleotide sequence ID" value="NZ_CP049257.1"/>
</dbReference>
<keyword evidence="5 6" id="KW-0482">Metalloprotease</keyword>
<feature type="domain" description="CAAX prenyl protease 1 N-terminal" evidence="9">
    <location>
        <begin position="68"/>
        <end position="200"/>
    </location>
</feature>
<dbReference type="Gene3D" id="3.30.2010.10">
    <property type="entry name" value="Metalloproteases ('zincins'), catalytic domain"/>
    <property type="match status" value="1"/>
</dbReference>
<feature type="domain" description="Peptidase M48" evidence="8">
    <location>
        <begin position="204"/>
        <end position="395"/>
    </location>
</feature>
<dbReference type="Pfam" id="PF16491">
    <property type="entry name" value="Peptidase_M48_N"/>
    <property type="match status" value="1"/>
</dbReference>
<evidence type="ECO:0000259" key="8">
    <source>
        <dbReference type="Pfam" id="PF01435"/>
    </source>
</evidence>
<keyword evidence="2" id="KW-0479">Metal-binding</keyword>
<keyword evidence="11" id="KW-1185">Reference proteome</keyword>
<dbReference type="GO" id="GO:0004222">
    <property type="term" value="F:metalloendopeptidase activity"/>
    <property type="evidence" value="ECO:0007669"/>
    <property type="project" value="InterPro"/>
</dbReference>
<feature type="transmembrane region" description="Helical" evidence="7">
    <location>
        <begin position="171"/>
        <end position="193"/>
    </location>
</feature>